<dbReference type="Proteomes" id="UP000664164">
    <property type="component" value="Unassembled WGS sequence"/>
</dbReference>
<comment type="caution">
    <text evidence="1">The sequence shown here is derived from an EMBL/GenBank/DDBJ whole genome shotgun (WGS) entry which is preliminary data.</text>
</comment>
<dbReference type="Pfam" id="PF24175">
    <property type="entry name" value="SU10_adaptor"/>
    <property type="match status" value="1"/>
</dbReference>
<dbReference type="InterPro" id="IPR056209">
    <property type="entry name" value="SU10_adaptor"/>
</dbReference>
<sequence>MAYDTASLVTEIKLLGKDQNIADSLVIGWIQETQDRVMGRHRFPQLESVTITPMIIGDSTSFLPSDLQTVDLLTLSDLEQTTVPEYMAFRDFEERFRALPVQSQGRPNWYTIYARSVRFERPVDKAYNIGLKYLRRPTELTSGVVVPDIPQEYKKLLVHGGLAGLEAYRGNFDVEAIHLRRVEELEEDMLLRYVTRQTTRTSKVRSTAKITKARSPNQGYSL</sequence>
<name>A0A939KIX3_9MICC</name>
<evidence type="ECO:0000313" key="2">
    <source>
        <dbReference type="Proteomes" id="UP000664164"/>
    </source>
</evidence>
<dbReference type="AlphaFoldDB" id="A0A939KIX3"/>
<keyword evidence="2" id="KW-1185">Reference proteome</keyword>
<protein>
    <submittedName>
        <fullName evidence="1">Uncharacterized protein</fullName>
    </submittedName>
</protein>
<evidence type="ECO:0000313" key="1">
    <source>
        <dbReference type="EMBL" id="MBO1267089.1"/>
    </source>
</evidence>
<proteinExistence type="predicted"/>
<organism evidence="1 2">
    <name type="scientific">Arthrobacter cavernae</name>
    <dbReference type="NCBI Taxonomy" id="2817681"/>
    <lineage>
        <taxon>Bacteria</taxon>
        <taxon>Bacillati</taxon>
        <taxon>Actinomycetota</taxon>
        <taxon>Actinomycetes</taxon>
        <taxon>Micrococcales</taxon>
        <taxon>Micrococcaceae</taxon>
        <taxon>Arthrobacter</taxon>
    </lineage>
</organism>
<gene>
    <name evidence="1" type="ORF">J1902_03690</name>
</gene>
<dbReference type="RefSeq" id="WP_207614916.1">
    <property type="nucleotide sequence ID" value="NZ_JAFNLL010000005.1"/>
</dbReference>
<accession>A0A939KIX3</accession>
<reference evidence="1" key="1">
    <citation type="submission" date="2021-03" db="EMBL/GenBank/DDBJ databases">
        <title>A new species, PO-11, isolated from a karst cave deposit.</title>
        <authorList>
            <person name="Zhaoxiaoyong W."/>
        </authorList>
    </citation>
    <scope>NUCLEOTIDE SEQUENCE</scope>
    <source>
        <strain evidence="1">PO-11</strain>
    </source>
</reference>
<dbReference type="EMBL" id="JAFNLL010000005">
    <property type="protein sequence ID" value="MBO1267089.1"/>
    <property type="molecule type" value="Genomic_DNA"/>
</dbReference>